<organism evidence="2">
    <name type="scientific">Tuwongella immobilis</name>
    <dbReference type="NCBI Taxonomy" id="692036"/>
    <lineage>
        <taxon>Bacteria</taxon>
        <taxon>Pseudomonadati</taxon>
        <taxon>Planctomycetota</taxon>
        <taxon>Planctomycetia</taxon>
        <taxon>Gemmatales</taxon>
        <taxon>Gemmataceae</taxon>
        <taxon>Tuwongella</taxon>
    </lineage>
</organism>
<dbReference type="InterPro" id="IPR050194">
    <property type="entry name" value="Glycosyltransferase_grp1"/>
</dbReference>
<dbReference type="GO" id="GO:0016757">
    <property type="term" value="F:glycosyltransferase activity"/>
    <property type="evidence" value="ECO:0007669"/>
    <property type="project" value="InterPro"/>
</dbReference>
<proteinExistence type="predicted"/>
<dbReference type="EMBL" id="LR593887">
    <property type="protein sequence ID" value="VTS04510.1"/>
    <property type="molecule type" value="Genomic_DNA"/>
</dbReference>
<accession>A0A6C2YQG4</accession>
<name>A0A6C2YQG4_9BACT</name>
<keyword evidence="3" id="KW-1185">Reference proteome</keyword>
<dbReference type="AlphaFoldDB" id="A0A6C2YQG4"/>
<dbReference type="SUPFAM" id="SSF53756">
    <property type="entry name" value="UDP-Glycosyltransferase/glycogen phosphorylase"/>
    <property type="match status" value="1"/>
</dbReference>
<dbReference type="EMBL" id="LR586016">
    <property type="protein sequence ID" value="VIP03571.1"/>
    <property type="molecule type" value="Genomic_DNA"/>
</dbReference>
<evidence type="ECO:0000313" key="3">
    <source>
        <dbReference type="Proteomes" id="UP000464378"/>
    </source>
</evidence>
<dbReference type="InterPro" id="IPR001296">
    <property type="entry name" value="Glyco_trans_1"/>
</dbReference>
<protein>
    <recommendedName>
        <fullName evidence="1">Glycosyl transferase family 1 domain-containing protein</fullName>
    </recommendedName>
</protein>
<keyword evidence="2" id="KW-0808">Transferase</keyword>
<dbReference type="InParanoid" id="A0A6C2YQG4"/>
<gene>
    <name evidence="2" type="ORF">GMBLW1_03890</name>
</gene>
<feature type="domain" description="Glycosyl transferase family 1" evidence="1">
    <location>
        <begin position="200"/>
        <end position="347"/>
    </location>
</feature>
<dbReference type="RefSeq" id="WP_162658720.1">
    <property type="nucleotide sequence ID" value="NZ_LR593887.1"/>
</dbReference>
<evidence type="ECO:0000313" key="2">
    <source>
        <dbReference type="EMBL" id="VIP03571.1"/>
    </source>
</evidence>
<dbReference type="PANTHER" id="PTHR45947:SF3">
    <property type="entry name" value="SULFOQUINOVOSYL TRANSFERASE SQD2"/>
    <property type="match status" value="1"/>
</dbReference>
<dbReference type="Proteomes" id="UP000464378">
    <property type="component" value="Chromosome"/>
</dbReference>
<dbReference type="Pfam" id="PF00534">
    <property type="entry name" value="Glycos_transf_1"/>
    <property type="match status" value="1"/>
</dbReference>
<dbReference type="Gene3D" id="3.40.50.2000">
    <property type="entry name" value="Glycogen Phosphorylase B"/>
    <property type="match status" value="2"/>
</dbReference>
<evidence type="ECO:0000259" key="1">
    <source>
        <dbReference type="Pfam" id="PF00534"/>
    </source>
</evidence>
<reference evidence="2" key="1">
    <citation type="submission" date="2019-04" db="EMBL/GenBank/DDBJ databases">
        <authorList>
            <consortium name="Science for Life Laboratories"/>
        </authorList>
    </citation>
    <scope>NUCLEOTIDE SEQUENCE</scope>
    <source>
        <strain evidence="2">MBLW1</strain>
    </source>
</reference>
<dbReference type="KEGG" id="tim:GMBLW1_03890"/>
<sequence>MDARATSDVVLVHDWLTGMRGGEKVLESFARLWPNAPLATLIHVPGTVSETIEHRRIITSLLNRLPGVASYYRYLFPWMPGAIQRMRLPESRVVLSSSHCVAKAIPLPPNAVHLCYCHTPMRYAWHMKDAYFGEQATQGRKVVGMKGRALELLLQQMRNWDRRTAANVHRFLANSRTTQQRIRDCYQRESTIVYPPVDTDFYQLGSQPRESFYLIVSACAPYKRLDLAIQACQKLKRPLVIIGTGQDAARLQSIAGPETTFLGWQSDAVIRDHLQRCRALLFPGLEDFGIVPVEAQACGAPVIAFGRGGATETVIPLGDASQPTGVWFESQTVESMIDAMQRFEQSESAFDPRALRSHAEQFSTQEFESQIRQIVTSAIERTGVRRANAA</sequence>
<dbReference type="PANTHER" id="PTHR45947">
    <property type="entry name" value="SULFOQUINOVOSYL TRANSFERASE SQD2"/>
    <property type="match status" value="1"/>
</dbReference>